<dbReference type="RefSeq" id="WP_211435347.1">
    <property type="nucleotide sequence ID" value="NZ_FNLO01000007.1"/>
</dbReference>
<dbReference type="STRING" id="1770053.SAMN05216551_10723"/>
<comment type="subcellular location">
    <subcellularLocation>
        <location evidence="1 8">Cell membrane</location>
        <topology evidence="1 8">Multi-pass membrane protein</topology>
    </subcellularLocation>
</comment>
<organism evidence="9 10">
    <name type="scientific">Chitinasiproducens palmae</name>
    <dbReference type="NCBI Taxonomy" id="1770053"/>
    <lineage>
        <taxon>Bacteria</taxon>
        <taxon>Pseudomonadati</taxon>
        <taxon>Pseudomonadota</taxon>
        <taxon>Betaproteobacteria</taxon>
        <taxon>Burkholderiales</taxon>
        <taxon>Burkholderiaceae</taxon>
        <taxon>Chitinasiproducens</taxon>
    </lineage>
</organism>
<protein>
    <recommendedName>
        <fullName evidence="8">Probable membrane transporter protein</fullName>
    </recommendedName>
</protein>
<dbReference type="InterPro" id="IPR052017">
    <property type="entry name" value="TSUP"/>
</dbReference>
<keyword evidence="7 8" id="KW-0472">Membrane</keyword>
<dbReference type="PANTHER" id="PTHR30269:SF32">
    <property type="entry name" value="MEMBRANE TRANSPORTER PROTEIN-RELATED"/>
    <property type="match status" value="1"/>
</dbReference>
<evidence type="ECO:0000256" key="2">
    <source>
        <dbReference type="ARBA" id="ARBA00009142"/>
    </source>
</evidence>
<reference evidence="10" key="1">
    <citation type="submission" date="2016-09" db="EMBL/GenBank/DDBJ databases">
        <authorList>
            <person name="Varghese N."/>
            <person name="Submissions S."/>
        </authorList>
    </citation>
    <scope>NUCLEOTIDE SEQUENCE [LARGE SCALE GENOMIC DNA]</scope>
    <source>
        <strain evidence="10">JS23</strain>
    </source>
</reference>
<evidence type="ECO:0000256" key="7">
    <source>
        <dbReference type="ARBA" id="ARBA00023136"/>
    </source>
</evidence>
<feature type="transmembrane region" description="Helical" evidence="8">
    <location>
        <begin position="131"/>
        <end position="155"/>
    </location>
</feature>
<dbReference type="Pfam" id="PF01925">
    <property type="entry name" value="TauE"/>
    <property type="match status" value="1"/>
</dbReference>
<proteinExistence type="inferred from homology"/>
<feature type="transmembrane region" description="Helical" evidence="8">
    <location>
        <begin position="76"/>
        <end position="94"/>
    </location>
</feature>
<keyword evidence="10" id="KW-1185">Reference proteome</keyword>
<keyword evidence="6 8" id="KW-1133">Transmembrane helix</keyword>
<evidence type="ECO:0000256" key="3">
    <source>
        <dbReference type="ARBA" id="ARBA00022448"/>
    </source>
</evidence>
<dbReference type="GO" id="GO:0005886">
    <property type="term" value="C:plasma membrane"/>
    <property type="evidence" value="ECO:0007669"/>
    <property type="project" value="UniProtKB-SubCell"/>
</dbReference>
<keyword evidence="4 8" id="KW-1003">Cell membrane</keyword>
<feature type="transmembrane region" description="Helical" evidence="8">
    <location>
        <begin position="227"/>
        <end position="247"/>
    </location>
</feature>
<dbReference type="PANTHER" id="PTHR30269">
    <property type="entry name" value="TRANSMEMBRANE PROTEIN YFCA"/>
    <property type="match status" value="1"/>
</dbReference>
<evidence type="ECO:0000256" key="1">
    <source>
        <dbReference type="ARBA" id="ARBA00004651"/>
    </source>
</evidence>
<dbReference type="AlphaFoldDB" id="A0A1H2PQE8"/>
<name>A0A1H2PQE8_9BURK</name>
<dbReference type="InterPro" id="IPR002781">
    <property type="entry name" value="TM_pro_TauE-like"/>
</dbReference>
<evidence type="ECO:0000313" key="10">
    <source>
        <dbReference type="Proteomes" id="UP000243719"/>
    </source>
</evidence>
<evidence type="ECO:0000256" key="6">
    <source>
        <dbReference type="ARBA" id="ARBA00022989"/>
    </source>
</evidence>
<feature type="transmembrane region" description="Helical" evidence="8">
    <location>
        <begin position="34"/>
        <end position="56"/>
    </location>
</feature>
<dbReference type="Proteomes" id="UP000243719">
    <property type="component" value="Unassembled WGS sequence"/>
</dbReference>
<keyword evidence="3" id="KW-0813">Transport</keyword>
<evidence type="ECO:0000256" key="8">
    <source>
        <dbReference type="RuleBase" id="RU363041"/>
    </source>
</evidence>
<feature type="transmembrane region" description="Helical" evidence="8">
    <location>
        <begin position="100"/>
        <end position="119"/>
    </location>
</feature>
<evidence type="ECO:0000256" key="5">
    <source>
        <dbReference type="ARBA" id="ARBA00022692"/>
    </source>
</evidence>
<evidence type="ECO:0000313" key="9">
    <source>
        <dbReference type="EMBL" id="SDV49053.1"/>
    </source>
</evidence>
<evidence type="ECO:0000256" key="4">
    <source>
        <dbReference type="ARBA" id="ARBA00022475"/>
    </source>
</evidence>
<comment type="similarity">
    <text evidence="2 8">Belongs to the 4-toluene sulfonate uptake permease (TSUP) (TC 2.A.102) family.</text>
</comment>
<gene>
    <name evidence="9" type="ORF">SAMN05216551_10723</name>
</gene>
<sequence>MTVLYDPVLPLVCATFLLAGVVKGVTGMGLPTVAMGILGTLISPAAAAAWLILPSLLTNLWQCGWGAGLLDRLRRFGTLLGGIVVGTLCGAHLLASDTRWTSGALGFALLLYALYGLFSRPLRLPAHLERWLSPVVGLITGLVTGVSGVFVIPAVPYLQSLDMAREDTVRALGLAFTASTLALGAGLAEAGAFGGGDALRSAIAIVPALAGMWLGQEVRRRISAAMFRRCFFGVLLLLAAHLLLRFFSPA</sequence>
<keyword evidence="5 8" id="KW-0812">Transmembrane</keyword>
<dbReference type="EMBL" id="FNLO01000007">
    <property type="protein sequence ID" value="SDV49053.1"/>
    <property type="molecule type" value="Genomic_DNA"/>
</dbReference>
<accession>A0A1H2PQE8</accession>